<dbReference type="CDD" id="cd13603">
    <property type="entry name" value="PBP2_TRAP_Siap_TeaA_like"/>
    <property type="match status" value="1"/>
</dbReference>
<evidence type="ECO:0000256" key="1">
    <source>
        <dbReference type="ARBA" id="ARBA00022729"/>
    </source>
</evidence>
<dbReference type="GO" id="GO:0055085">
    <property type="term" value="P:transmembrane transport"/>
    <property type="evidence" value="ECO:0007669"/>
    <property type="project" value="InterPro"/>
</dbReference>
<dbReference type="RefSeq" id="WP_162370259.1">
    <property type="nucleotide sequence ID" value="NZ_JAAEEH010000016.1"/>
</dbReference>
<comment type="caution">
    <text evidence="3">The sequence shown here is derived from an EMBL/GenBank/DDBJ whole genome shotgun (WGS) entry which is preliminary data.</text>
</comment>
<dbReference type="PANTHER" id="PTHR33376:SF2">
    <property type="entry name" value="DICARBOXYLATE-BINDING PERIPLASMIC PROTEIN"/>
    <property type="match status" value="1"/>
</dbReference>
<organism evidence="3 4">
    <name type="scientific">Anaerotalea alkaliphila</name>
    <dbReference type="NCBI Taxonomy" id="2662126"/>
    <lineage>
        <taxon>Bacteria</taxon>
        <taxon>Bacillati</taxon>
        <taxon>Bacillota</taxon>
        <taxon>Clostridia</taxon>
        <taxon>Eubacteriales</taxon>
        <taxon>Anaerotalea</taxon>
    </lineage>
</organism>
<dbReference type="PROSITE" id="PS51257">
    <property type="entry name" value="PROKAR_LIPOPROTEIN"/>
    <property type="match status" value="1"/>
</dbReference>
<feature type="chain" id="PRO_5039457668" evidence="2">
    <location>
        <begin position="31"/>
        <end position="367"/>
    </location>
</feature>
<dbReference type="Pfam" id="PF03480">
    <property type="entry name" value="DctP"/>
    <property type="match status" value="1"/>
</dbReference>
<dbReference type="InterPro" id="IPR018389">
    <property type="entry name" value="DctP_fam"/>
</dbReference>
<dbReference type="GO" id="GO:0030288">
    <property type="term" value="C:outer membrane-bounded periplasmic space"/>
    <property type="evidence" value="ECO:0007669"/>
    <property type="project" value="InterPro"/>
</dbReference>
<dbReference type="InterPro" id="IPR038404">
    <property type="entry name" value="TRAP_DctP_sf"/>
</dbReference>
<evidence type="ECO:0000313" key="3">
    <source>
        <dbReference type="EMBL" id="NDL67530.1"/>
    </source>
</evidence>
<dbReference type="InterPro" id="IPR004682">
    <property type="entry name" value="TRAP_DctP"/>
</dbReference>
<evidence type="ECO:0000313" key="4">
    <source>
        <dbReference type="Proteomes" id="UP000461585"/>
    </source>
</evidence>
<accession>A0A7X5HVQ6</accession>
<keyword evidence="4" id="KW-1185">Reference proteome</keyword>
<dbReference type="Gene3D" id="3.40.190.170">
    <property type="entry name" value="Bacterial extracellular solute-binding protein, family 7"/>
    <property type="match status" value="1"/>
</dbReference>
<sequence>MNIKKRIPAVVLAAILGVATLAGCSASSNKADTSGKAAEAPKAAVSSTSAEGGYNLDEVQERELTLGDRMGENHIMGRTQIKFAETVKELSGGKIQYVKFLSGEVETGGNHIKDMYSTGVINSARGQLELLGYYGYDKGAAFGLPYLFDNRDHFWKFADSDLADEILEDINSQGWGLVALSYIEEGARHFFTTKEMDSYEDLAGRKIRVQPSEIYIALVESFGASATPMAWPEVYGALSTGVVDGAENPYSGYSASLLNEVAPYILEDGHIFAGGFLAVGEKLWNDLSDTEKAIFKEAAKVASDYNREENQSDEEELKVKLEEEGVKIITLSDSEKEAIFEMVQPLYEQFAGDQMDLVEEIRAMKLK</sequence>
<dbReference type="GO" id="GO:0030246">
    <property type="term" value="F:carbohydrate binding"/>
    <property type="evidence" value="ECO:0007669"/>
    <property type="project" value="TreeGrafter"/>
</dbReference>
<dbReference type="PIRSF" id="PIRSF006470">
    <property type="entry name" value="DctB"/>
    <property type="match status" value="1"/>
</dbReference>
<feature type="signal peptide" evidence="2">
    <location>
        <begin position="1"/>
        <end position="30"/>
    </location>
</feature>
<dbReference type="PANTHER" id="PTHR33376">
    <property type="match status" value="1"/>
</dbReference>
<proteinExistence type="predicted"/>
<evidence type="ECO:0000256" key="2">
    <source>
        <dbReference type="SAM" id="SignalP"/>
    </source>
</evidence>
<dbReference type="Proteomes" id="UP000461585">
    <property type="component" value="Unassembled WGS sequence"/>
</dbReference>
<gene>
    <name evidence="3" type="ORF">GXN74_07205</name>
</gene>
<reference evidence="3 4" key="1">
    <citation type="submission" date="2020-01" db="EMBL/GenBank/DDBJ databases">
        <title>Anaeroalcalibacter tamaniensis gen. nov., sp. nov., moderately halophilic strictly anaerobic fermenter bacterium from mud volcano of Taman peninsula.</title>
        <authorList>
            <person name="Frolova A."/>
            <person name="Merkel A.Y."/>
            <person name="Slobodkin A.I."/>
        </authorList>
    </citation>
    <scope>NUCLEOTIDE SEQUENCE [LARGE SCALE GENOMIC DNA]</scope>
    <source>
        <strain evidence="3 4">F-3ap</strain>
    </source>
</reference>
<dbReference type="NCBIfam" id="NF037995">
    <property type="entry name" value="TRAP_S1"/>
    <property type="match status" value="1"/>
</dbReference>
<dbReference type="EMBL" id="JAAEEH010000016">
    <property type="protein sequence ID" value="NDL67530.1"/>
    <property type="molecule type" value="Genomic_DNA"/>
</dbReference>
<keyword evidence="1 2" id="KW-0732">Signal</keyword>
<protein>
    <submittedName>
        <fullName evidence="3">TRAP transporter substrate-binding protein</fullName>
    </submittedName>
</protein>
<dbReference type="AlphaFoldDB" id="A0A7X5HVQ6"/>
<name>A0A7X5HVQ6_9FIRM</name>